<reference evidence="1 2" key="1">
    <citation type="submission" date="2016-10" db="EMBL/GenBank/DDBJ databases">
        <authorList>
            <person name="de Groot N.N."/>
        </authorList>
    </citation>
    <scope>NUCLEOTIDE SEQUENCE [LARGE SCALE GENOMIC DNA]</scope>
    <source>
        <strain evidence="1 2">DSM 43941</strain>
    </source>
</reference>
<accession>A0A1H1XJS5</accession>
<dbReference type="EMBL" id="LT629758">
    <property type="protein sequence ID" value="SDT09422.1"/>
    <property type="molecule type" value="Genomic_DNA"/>
</dbReference>
<dbReference type="AlphaFoldDB" id="A0A1H1XJS5"/>
<dbReference type="Proteomes" id="UP000198688">
    <property type="component" value="Chromosome I"/>
</dbReference>
<sequence length="38" mass="4064">MTGVRIDHRVMAGAILAADTGHSGDTTIQAERARLEEI</sequence>
<evidence type="ECO:0000313" key="2">
    <source>
        <dbReference type="Proteomes" id="UP000198688"/>
    </source>
</evidence>
<name>A0A1H1XJS5_9ACTN</name>
<organism evidence="1 2">
    <name type="scientific">Actinoplanes derwentensis</name>
    <dbReference type="NCBI Taxonomy" id="113562"/>
    <lineage>
        <taxon>Bacteria</taxon>
        <taxon>Bacillati</taxon>
        <taxon>Actinomycetota</taxon>
        <taxon>Actinomycetes</taxon>
        <taxon>Micromonosporales</taxon>
        <taxon>Micromonosporaceae</taxon>
        <taxon>Actinoplanes</taxon>
    </lineage>
</organism>
<keyword evidence="2" id="KW-1185">Reference proteome</keyword>
<evidence type="ECO:0000313" key="1">
    <source>
        <dbReference type="EMBL" id="SDT09422.1"/>
    </source>
</evidence>
<proteinExistence type="predicted"/>
<gene>
    <name evidence="1" type="ORF">SAMN04489716_2487</name>
</gene>
<dbReference type="STRING" id="113562.SAMN04489716_2487"/>
<protein>
    <submittedName>
        <fullName evidence="1">Uncharacterized protein</fullName>
    </submittedName>
</protein>